<dbReference type="PROSITE" id="PS50978">
    <property type="entry name" value="NEAT"/>
    <property type="match status" value="1"/>
</dbReference>
<feature type="transmembrane region" description="Helical" evidence="4">
    <location>
        <begin position="726"/>
        <end position="746"/>
    </location>
</feature>
<sequence length="755" mass="80406">MKSKKVSQKIKTTVSAAVAVTMALPGIANARELPSATYSDASAESVQIQACSNTVDKSILKDLITQAEGLDTSPFSDAGVAFFNAVIASAEAVASDVEATQETIDQQVKLLETSSAALVEKPEDGKIYDGVYSISGRMWHATQDQPSMGNNALAQPMELTVKDGKTSLRIKFQSLTVIGNLTGNLAKLSYFPNVDKETVPNASDAVPVTVESQYDFYDSFNDPNKGTDKNIKGVLYPEYVSMPVDLNDEEIWVQVYVPVMESVSAGSGTQLARLQLDWDTLSQTRGTKTDKTALTDLINQAEQQTQGAASDTVYQVLTQAIASAKSVNMNMNVDQKAVDATVIALQSAIDAMPKAVVVDKSILSAQITSARAIGRDDYSETSYQALQAAIVSAENMYDNPDATEAEVEKQIELIRAAISGLAVKEADKAKLAEKIAEAEAIEGSQYTDDTYNALKETIKSAKGIYDSAAATQEQVNEQVTALESALSNLVERPLDINHLADGIYAVTGDMQKVDKVTPSMSNEAINHTLKLTVEDGKYTLSMDFKGLKISSQFGYLGALKYYKTGYSMDQYGNPIGELADVTAESYQTNEDGTLISDTFGTNYPDIISFEMISEAREDGYVPLQVFVPIMENISAGTGTQSVFLHLDWNSLKKATADDLGFTDTSTPGETEGSGNKTDTGIGNTLKSNSLGKSSSLSSGLSGSGSNLNKNTAAGKNAATGIPGQQGMATAATLCVTALAGAVGFIAKKRKELDSK</sequence>
<dbReference type="Gene3D" id="1.20.1270.90">
    <property type="entry name" value="AF1782-like"/>
    <property type="match status" value="4"/>
</dbReference>
<dbReference type="InterPro" id="IPR006635">
    <property type="entry name" value="NEAT_dom"/>
</dbReference>
<gene>
    <name evidence="7" type="ORF">B2M23_09640</name>
</gene>
<evidence type="ECO:0000256" key="3">
    <source>
        <dbReference type="SAM" id="MobiDB-lite"/>
    </source>
</evidence>
<protein>
    <recommendedName>
        <fullName evidence="6">NEAT domain-containing protein</fullName>
    </recommendedName>
</protein>
<dbReference type="CDD" id="cd06920">
    <property type="entry name" value="NEAT"/>
    <property type="match status" value="2"/>
</dbReference>
<keyword evidence="2 5" id="KW-0732">Signal</keyword>
<dbReference type="Proteomes" id="UP000192391">
    <property type="component" value="Chromosome"/>
</dbReference>
<dbReference type="SUPFAM" id="SSF158911">
    <property type="entry name" value="NEAT domain-like"/>
    <property type="match status" value="2"/>
</dbReference>
<accession>A0AAC9W3C8</accession>
<evidence type="ECO:0000256" key="4">
    <source>
        <dbReference type="SAM" id="Phobius"/>
    </source>
</evidence>
<name>A0AAC9W3C8_EUBLI</name>
<dbReference type="Pfam" id="PF07554">
    <property type="entry name" value="FIVAR"/>
    <property type="match status" value="4"/>
</dbReference>
<keyword evidence="4" id="KW-0472">Membrane</keyword>
<evidence type="ECO:0000256" key="2">
    <source>
        <dbReference type="ARBA" id="ARBA00022729"/>
    </source>
</evidence>
<reference evidence="8" key="1">
    <citation type="journal article" date="2017" name="Sci. Rep.">
        <title>Determination of the Genome and Primary Transcriptome of Syngas Fermenting Eubacterium limosum ATCC 8486.</title>
        <authorList>
            <person name="Song Y."/>
            <person name="Shin J."/>
            <person name="Jeong Y."/>
            <person name="Jin S."/>
            <person name="Lee J.K."/>
            <person name="Kim D.R."/>
            <person name="Kim S.C."/>
            <person name="Cho S."/>
            <person name="Cho B.K."/>
        </authorList>
    </citation>
    <scope>NUCLEOTIDE SEQUENCE [LARGE SCALE GENOMIC DNA]</scope>
    <source>
        <strain evidence="8">ATCC 8486</strain>
    </source>
</reference>
<dbReference type="SMART" id="SM00725">
    <property type="entry name" value="NEAT"/>
    <property type="match status" value="1"/>
</dbReference>
<evidence type="ECO:0000259" key="6">
    <source>
        <dbReference type="PROSITE" id="PS50978"/>
    </source>
</evidence>
<evidence type="ECO:0000313" key="7">
    <source>
        <dbReference type="EMBL" id="ARD65788.1"/>
    </source>
</evidence>
<dbReference type="Gene3D" id="2.60.40.1850">
    <property type="match status" value="2"/>
</dbReference>
<feature type="region of interest" description="Disordered" evidence="3">
    <location>
        <begin position="660"/>
        <end position="704"/>
    </location>
</feature>
<evidence type="ECO:0000313" key="8">
    <source>
        <dbReference type="Proteomes" id="UP000192391"/>
    </source>
</evidence>
<keyword evidence="4" id="KW-0812">Transmembrane</keyword>
<proteinExistence type="predicted"/>
<evidence type="ECO:0000256" key="1">
    <source>
        <dbReference type="ARBA" id="ARBA00004196"/>
    </source>
</evidence>
<organism evidence="7 8">
    <name type="scientific">Eubacterium limosum</name>
    <dbReference type="NCBI Taxonomy" id="1736"/>
    <lineage>
        <taxon>Bacteria</taxon>
        <taxon>Bacillati</taxon>
        <taxon>Bacillota</taxon>
        <taxon>Clostridia</taxon>
        <taxon>Eubacteriales</taxon>
        <taxon>Eubacteriaceae</taxon>
        <taxon>Eubacterium</taxon>
    </lineage>
</organism>
<dbReference type="RefSeq" id="WP_052237294.1">
    <property type="nucleotide sequence ID" value="NZ_CP019962.1"/>
</dbReference>
<feature type="signal peptide" evidence="5">
    <location>
        <begin position="1"/>
        <end position="30"/>
    </location>
</feature>
<dbReference type="EMBL" id="CP019962">
    <property type="protein sequence ID" value="ARD65788.1"/>
    <property type="molecule type" value="Genomic_DNA"/>
</dbReference>
<feature type="domain" description="NEAT" evidence="6">
    <location>
        <begin position="499"/>
        <end position="654"/>
    </location>
</feature>
<keyword evidence="4" id="KW-1133">Transmembrane helix</keyword>
<evidence type="ECO:0000256" key="5">
    <source>
        <dbReference type="SAM" id="SignalP"/>
    </source>
</evidence>
<dbReference type="GO" id="GO:0030313">
    <property type="term" value="C:cell envelope"/>
    <property type="evidence" value="ECO:0007669"/>
    <property type="project" value="UniProtKB-SubCell"/>
</dbReference>
<dbReference type="KEGG" id="elim:B2M23_09640"/>
<comment type="subcellular location">
    <subcellularLocation>
        <location evidence="1">Cell envelope</location>
    </subcellularLocation>
</comment>
<dbReference type="InterPro" id="IPR037250">
    <property type="entry name" value="NEAT_dom_sf"/>
</dbReference>
<feature type="compositionally biased region" description="Low complexity" evidence="3">
    <location>
        <begin position="685"/>
        <end position="704"/>
    </location>
</feature>
<dbReference type="AlphaFoldDB" id="A0AAC9W3C8"/>
<feature type="compositionally biased region" description="Polar residues" evidence="3">
    <location>
        <begin position="662"/>
        <end position="684"/>
    </location>
</feature>
<feature type="chain" id="PRO_5042191762" description="NEAT domain-containing protein" evidence="5">
    <location>
        <begin position="31"/>
        <end position="755"/>
    </location>
</feature>